<name>A0A0L7R9E7_9HYME</name>
<keyword evidence="10" id="KW-1185">Reference proteome</keyword>
<feature type="domain" description="Exonuclease" evidence="8">
    <location>
        <begin position="4"/>
        <end position="311"/>
    </location>
</feature>
<dbReference type="GO" id="GO:0046872">
    <property type="term" value="F:metal ion binding"/>
    <property type="evidence" value="ECO:0007669"/>
    <property type="project" value="UniProtKB-KW"/>
</dbReference>
<evidence type="ECO:0000259" key="8">
    <source>
        <dbReference type="SMART" id="SM00479"/>
    </source>
</evidence>
<dbReference type="SMART" id="SM00479">
    <property type="entry name" value="EXOIII"/>
    <property type="match status" value="1"/>
</dbReference>
<dbReference type="PANTHER" id="PTHR13058:SF19">
    <property type="entry name" value="LD40940P"/>
    <property type="match status" value="1"/>
</dbReference>
<gene>
    <name evidence="9" type="ORF">WH47_11657</name>
</gene>
<accession>A0A0L7R9E7</accession>
<evidence type="ECO:0000256" key="1">
    <source>
        <dbReference type="ARBA" id="ARBA00001946"/>
    </source>
</evidence>
<dbReference type="GO" id="GO:0003676">
    <property type="term" value="F:nucleic acid binding"/>
    <property type="evidence" value="ECO:0007669"/>
    <property type="project" value="InterPro"/>
</dbReference>
<keyword evidence="4" id="KW-0378">Hydrolase</keyword>
<proteinExistence type="inferred from homology"/>
<dbReference type="OrthoDB" id="10250935at2759"/>
<dbReference type="Proteomes" id="UP000053825">
    <property type="component" value="Unassembled WGS sequence"/>
</dbReference>
<evidence type="ECO:0000256" key="5">
    <source>
        <dbReference type="ARBA" id="ARBA00022839"/>
    </source>
</evidence>
<comment type="similarity">
    <text evidence="7">Belongs to the exonuclease superfamily. TREX family.</text>
</comment>
<keyword evidence="6" id="KW-0460">Magnesium</keyword>
<sequence>MIRTFIFFDLETTGLIGKNVMPKVTEMSLIAVSRSAICDTTDVLPRVLHKLVLPINPNIRISEGIETLTGLSNKNLEEVQYFNCEVYNLIINFINRQIAPTCFVAYNGNKFDYPIFLSELKIINKNFCEDILSIDMLHLIKEFFSTKQKSTKEVNAAQITTSNSFNAEVSILLNDGCDEILSEALDSVMIAHFENYKKSNTSIFEKEKITSFDNMNSTPPSNWYKKIQQINEKTPENQIIKLQHSDKNFQNKKGITVRRKLDYTNSKPTNFKLSSVCKHIFGTDPENLHNAEGDCLSMIRCAIQLGNSFVEWADCKAVPLINYNKQ</sequence>
<evidence type="ECO:0000256" key="6">
    <source>
        <dbReference type="ARBA" id="ARBA00022842"/>
    </source>
</evidence>
<dbReference type="InterPro" id="IPR013520">
    <property type="entry name" value="Ribonucl_H"/>
</dbReference>
<dbReference type="Gene3D" id="3.30.420.10">
    <property type="entry name" value="Ribonuclease H-like superfamily/Ribonuclease H"/>
    <property type="match status" value="1"/>
</dbReference>
<keyword evidence="5 9" id="KW-0269">Exonuclease</keyword>
<reference evidence="9 10" key="1">
    <citation type="submission" date="2015-07" db="EMBL/GenBank/DDBJ databases">
        <title>The genome of Habropoda laboriosa.</title>
        <authorList>
            <person name="Pan H."/>
            <person name="Kapheim K."/>
        </authorList>
    </citation>
    <scope>NUCLEOTIDE SEQUENCE [LARGE SCALE GENOMIC DNA]</scope>
    <source>
        <strain evidence="9">0110345459</strain>
    </source>
</reference>
<keyword evidence="3" id="KW-0479">Metal-binding</keyword>
<protein>
    <submittedName>
        <fullName evidence="9">Three prime repair exonuclease 2</fullName>
    </submittedName>
</protein>
<comment type="cofactor">
    <cofactor evidence="1">
        <name>Mg(2+)</name>
        <dbReference type="ChEBI" id="CHEBI:18420"/>
    </cofactor>
</comment>
<evidence type="ECO:0000256" key="2">
    <source>
        <dbReference type="ARBA" id="ARBA00022722"/>
    </source>
</evidence>
<evidence type="ECO:0000313" key="9">
    <source>
        <dbReference type="EMBL" id="KOC67478.1"/>
    </source>
</evidence>
<dbReference type="STRING" id="597456.A0A0L7R9E7"/>
<evidence type="ECO:0000313" key="10">
    <source>
        <dbReference type="Proteomes" id="UP000053825"/>
    </source>
</evidence>
<dbReference type="InterPro" id="IPR036397">
    <property type="entry name" value="RNaseH_sf"/>
</dbReference>
<dbReference type="GO" id="GO:0005737">
    <property type="term" value="C:cytoplasm"/>
    <property type="evidence" value="ECO:0007669"/>
    <property type="project" value="TreeGrafter"/>
</dbReference>
<dbReference type="GO" id="GO:0008296">
    <property type="term" value="F:3'-5'-DNA exonuclease activity"/>
    <property type="evidence" value="ECO:0007669"/>
    <property type="project" value="TreeGrafter"/>
</dbReference>
<dbReference type="AlphaFoldDB" id="A0A0L7R9E7"/>
<evidence type="ECO:0000256" key="3">
    <source>
        <dbReference type="ARBA" id="ARBA00022723"/>
    </source>
</evidence>
<dbReference type="InterPro" id="IPR040393">
    <property type="entry name" value="TREX1/2"/>
</dbReference>
<evidence type="ECO:0000256" key="7">
    <source>
        <dbReference type="ARBA" id="ARBA00025769"/>
    </source>
</evidence>
<organism evidence="9 10">
    <name type="scientific">Habropoda laboriosa</name>
    <dbReference type="NCBI Taxonomy" id="597456"/>
    <lineage>
        <taxon>Eukaryota</taxon>
        <taxon>Metazoa</taxon>
        <taxon>Ecdysozoa</taxon>
        <taxon>Arthropoda</taxon>
        <taxon>Hexapoda</taxon>
        <taxon>Insecta</taxon>
        <taxon>Pterygota</taxon>
        <taxon>Neoptera</taxon>
        <taxon>Endopterygota</taxon>
        <taxon>Hymenoptera</taxon>
        <taxon>Apocrita</taxon>
        <taxon>Aculeata</taxon>
        <taxon>Apoidea</taxon>
        <taxon>Anthophila</taxon>
        <taxon>Apidae</taxon>
        <taxon>Habropoda</taxon>
    </lineage>
</organism>
<keyword evidence="2" id="KW-0540">Nuclease</keyword>
<dbReference type="EMBL" id="KQ414627">
    <property type="protein sequence ID" value="KOC67478.1"/>
    <property type="molecule type" value="Genomic_DNA"/>
</dbReference>
<dbReference type="PANTHER" id="PTHR13058">
    <property type="entry name" value="THREE PRIME REPAIR EXONUCLEASE 1, 2"/>
    <property type="match status" value="1"/>
</dbReference>
<dbReference type="SUPFAM" id="SSF53098">
    <property type="entry name" value="Ribonuclease H-like"/>
    <property type="match status" value="1"/>
</dbReference>
<dbReference type="GO" id="GO:0006308">
    <property type="term" value="P:DNA catabolic process"/>
    <property type="evidence" value="ECO:0007669"/>
    <property type="project" value="TreeGrafter"/>
</dbReference>
<dbReference type="InterPro" id="IPR012337">
    <property type="entry name" value="RNaseH-like_sf"/>
</dbReference>
<evidence type="ECO:0000256" key="4">
    <source>
        <dbReference type="ARBA" id="ARBA00022801"/>
    </source>
</evidence>